<sequence length="136" mass="14455">MLRGALILALALAAAPAAAVEPARFPQPDDRWLYDVRVPAGPHRVRFSRVDAVPGPAQGWRVTVTCGLIDTRTDRETTQLTARGEAGRGRMVAIGGGWDSPKPGASFIIDERTEARKSQFTDARCASGPGDLSSGD</sequence>
<dbReference type="KEGG" id="mee:DA075_28425"/>
<evidence type="ECO:0008006" key="4">
    <source>
        <dbReference type="Google" id="ProtNLM"/>
    </source>
</evidence>
<gene>
    <name evidence="2" type="ORF">DA075_28425</name>
</gene>
<dbReference type="Proteomes" id="UP000244755">
    <property type="component" value="Chromosome 1"/>
</dbReference>
<dbReference type="OrthoDB" id="8004506at2"/>
<name>A0A2R4WS21_9HYPH</name>
<keyword evidence="3" id="KW-1185">Reference proteome</keyword>
<keyword evidence="1" id="KW-0732">Signal</keyword>
<feature type="chain" id="PRO_5015329223" description="DUF3617 domain-containing protein" evidence="1">
    <location>
        <begin position="20"/>
        <end position="136"/>
    </location>
</feature>
<evidence type="ECO:0000313" key="2">
    <source>
        <dbReference type="EMBL" id="AWB24314.1"/>
    </source>
</evidence>
<dbReference type="EMBL" id="CP028843">
    <property type="protein sequence ID" value="AWB24314.1"/>
    <property type="molecule type" value="Genomic_DNA"/>
</dbReference>
<reference evidence="2 3" key="1">
    <citation type="submission" date="2018-04" db="EMBL/GenBank/DDBJ databases">
        <title>Methylobacterium sp. PR1016A genome.</title>
        <authorList>
            <person name="Park W."/>
        </authorList>
    </citation>
    <scope>NUCLEOTIDE SEQUENCE [LARGE SCALE GENOMIC DNA]</scope>
    <source>
        <strain evidence="2 3">PR1016A</strain>
    </source>
</reference>
<dbReference type="AlphaFoldDB" id="A0A2R4WS21"/>
<evidence type="ECO:0000313" key="3">
    <source>
        <dbReference type="Proteomes" id="UP000244755"/>
    </source>
</evidence>
<evidence type="ECO:0000256" key="1">
    <source>
        <dbReference type="SAM" id="SignalP"/>
    </source>
</evidence>
<dbReference type="RefSeq" id="WP_099956054.1">
    <property type="nucleotide sequence ID" value="NZ_CP028843.1"/>
</dbReference>
<organism evidence="2 3">
    <name type="scientific">Methylobacterium currus</name>
    <dbReference type="NCBI Taxonomy" id="2051553"/>
    <lineage>
        <taxon>Bacteria</taxon>
        <taxon>Pseudomonadati</taxon>
        <taxon>Pseudomonadota</taxon>
        <taxon>Alphaproteobacteria</taxon>
        <taxon>Hyphomicrobiales</taxon>
        <taxon>Methylobacteriaceae</taxon>
        <taxon>Methylobacterium</taxon>
    </lineage>
</organism>
<accession>A0A2R4WS21</accession>
<protein>
    <recommendedName>
        <fullName evidence="4">DUF3617 domain-containing protein</fullName>
    </recommendedName>
</protein>
<proteinExistence type="predicted"/>
<feature type="signal peptide" evidence="1">
    <location>
        <begin position="1"/>
        <end position="19"/>
    </location>
</feature>